<comment type="caution">
    <text evidence="1">The sequence shown here is derived from an EMBL/GenBank/DDBJ whole genome shotgun (WGS) entry which is preliminary data.</text>
</comment>
<name>A0ACC1KF45_9FUNG</name>
<dbReference type="Proteomes" id="UP001140087">
    <property type="component" value="Unassembled WGS sequence"/>
</dbReference>
<evidence type="ECO:0000313" key="2">
    <source>
        <dbReference type="Proteomes" id="UP001140087"/>
    </source>
</evidence>
<dbReference type="EMBL" id="JANBUN010003983">
    <property type="protein sequence ID" value="KAJ2788758.1"/>
    <property type="molecule type" value="Genomic_DNA"/>
</dbReference>
<organism evidence="1 2">
    <name type="scientific">Coemansia helicoidea</name>
    <dbReference type="NCBI Taxonomy" id="1286919"/>
    <lineage>
        <taxon>Eukaryota</taxon>
        <taxon>Fungi</taxon>
        <taxon>Fungi incertae sedis</taxon>
        <taxon>Zoopagomycota</taxon>
        <taxon>Kickxellomycotina</taxon>
        <taxon>Kickxellomycetes</taxon>
        <taxon>Kickxellales</taxon>
        <taxon>Kickxellaceae</taxon>
        <taxon>Coemansia</taxon>
    </lineage>
</organism>
<protein>
    <submittedName>
        <fullName evidence="1">U1 snRNP protein</fullName>
    </submittedName>
</protein>
<accession>A0ACC1KF45</accession>
<evidence type="ECO:0000313" key="1">
    <source>
        <dbReference type="EMBL" id="KAJ2788758.1"/>
    </source>
</evidence>
<reference evidence="1" key="1">
    <citation type="submission" date="2022-07" db="EMBL/GenBank/DDBJ databases">
        <title>Phylogenomic reconstructions and comparative analyses of Kickxellomycotina fungi.</title>
        <authorList>
            <person name="Reynolds N.K."/>
            <person name="Stajich J.E."/>
            <person name="Barry K."/>
            <person name="Grigoriev I.V."/>
            <person name="Crous P."/>
            <person name="Smith M.E."/>
        </authorList>
    </citation>
    <scope>NUCLEOTIDE SEQUENCE</scope>
    <source>
        <strain evidence="1">BCRC 34780</strain>
    </source>
</reference>
<sequence>EHTRLRKVEHLAADHEALRAIPARSRRARLFGEYMDERLKDLDDARRQVRRQLTREAAEFLGDIPVGAKWDDIKTRLLDRFGDQLMPVLSTNDSRRVPMDAVYYFVHGKGGAVDPEAGLSMLDLMDVYDAAIADAEKRESEQRQKEKAAVARRERQSRDAFRGLLEEHSTQFTPSSTWSEFYPQIKQDPRYTAMLGQAGSTPLELFWDCIELLSDDYYRHRKSLECAMRDHGFQMSPNTALGDVREFAAKHCDVPEHCMEYIHEQLVIKARRRVEEEEERAQRHWRRLVDDFKYALHDLDPPLAPDAGWDKELPRISVLPEFKGVGDEAACRAAFDAV</sequence>
<feature type="non-terminal residue" evidence="1">
    <location>
        <position position="1"/>
    </location>
</feature>
<gene>
    <name evidence="1" type="primary">PRP40_2</name>
    <name evidence="1" type="ORF">H4R21_006926</name>
</gene>
<feature type="non-terminal residue" evidence="1">
    <location>
        <position position="338"/>
    </location>
</feature>
<proteinExistence type="predicted"/>
<keyword evidence="2" id="KW-1185">Reference proteome</keyword>